<accession>A0A9P5Y1T2</accession>
<feature type="region of interest" description="Disordered" evidence="1">
    <location>
        <begin position="1"/>
        <end position="27"/>
    </location>
</feature>
<evidence type="ECO:0000256" key="1">
    <source>
        <dbReference type="SAM" id="MobiDB-lite"/>
    </source>
</evidence>
<evidence type="ECO:0000313" key="2">
    <source>
        <dbReference type="EMBL" id="KAF9459806.1"/>
    </source>
</evidence>
<evidence type="ECO:0000313" key="3">
    <source>
        <dbReference type="Proteomes" id="UP000807353"/>
    </source>
</evidence>
<keyword evidence="3" id="KW-1185">Reference proteome</keyword>
<dbReference type="Proteomes" id="UP000807353">
    <property type="component" value="Unassembled WGS sequence"/>
</dbReference>
<dbReference type="OrthoDB" id="2742740at2759"/>
<comment type="caution">
    <text evidence="2">The sequence shown here is derived from an EMBL/GenBank/DDBJ whole genome shotgun (WGS) entry which is preliminary data.</text>
</comment>
<reference evidence="2" key="1">
    <citation type="submission" date="2020-11" db="EMBL/GenBank/DDBJ databases">
        <authorList>
            <consortium name="DOE Joint Genome Institute"/>
            <person name="Ahrendt S."/>
            <person name="Riley R."/>
            <person name="Andreopoulos W."/>
            <person name="Labutti K."/>
            <person name="Pangilinan J."/>
            <person name="Ruiz-Duenas F.J."/>
            <person name="Barrasa J.M."/>
            <person name="Sanchez-Garcia M."/>
            <person name="Camarero S."/>
            <person name="Miyauchi S."/>
            <person name="Serrano A."/>
            <person name="Linde D."/>
            <person name="Babiker R."/>
            <person name="Drula E."/>
            <person name="Ayuso-Fernandez I."/>
            <person name="Pacheco R."/>
            <person name="Padilla G."/>
            <person name="Ferreira P."/>
            <person name="Barriuso J."/>
            <person name="Kellner H."/>
            <person name="Castanera R."/>
            <person name="Alfaro M."/>
            <person name="Ramirez L."/>
            <person name="Pisabarro A.G."/>
            <person name="Kuo A."/>
            <person name="Tritt A."/>
            <person name="Lipzen A."/>
            <person name="He G."/>
            <person name="Yan M."/>
            <person name="Ng V."/>
            <person name="Cullen D."/>
            <person name="Martin F."/>
            <person name="Rosso M.-N."/>
            <person name="Henrissat B."/>
            <person name="Hibbett D."/>
            <person name="Martinez A.T."/>
            <person name="Grigoriev I.V."/>
        </authorList>
    </citation>
    <scope>NUCLEOTIDE SEQUENCE</scope>
    <source>
        <strain evidence="2">CBS 247.69</strain>
    </source>
</reference>
<gene>
    <name evidence="2" type="ORF">BDZ94DRAFT_1238945</name>
</gene>
<proteinExistence type="predicted"/>
<organism evidence="2 3">
    <name type="scientific">Collybia nuda</name>
    <dbReference type="NCBI Taxonomy" id="64659"/>
    <lineage>
        <taxon>Eukaryota</taxon>
        <taxon>Fungi</taxon>
        <taxon>Dikarya</taxon>
        <taxon>Basidiomycota</taxon>
        <taxon>Agaricomycotina</taxon>
        <taxon>Agaricomycetes</taxon>
        <taxon>Agaricomycetidae</taxon>
        <taxon>Agaricales</taxon>
        <taxon>Tricholomatineae</taxon>
        <taxon>Clitocybaceae</taxon>
        <taxon>Collybia</taxon>
    </lineage>
</organism>
<dbReference type="AlphaFoldDB" id="A0A9P5Y1T2"/>
<protein>
    <submittedName>
        <fullName evidence="2">Uncharacterized protein</fullName>
    </submittedName>
</protein>
<name>A0A9P5Y1T2_9AGAR</name>
<dbReference type="EMBL" id="MU150310">
    <property type="protein sequence ID" value="KAF9459806.1"/>
    <property type="molecule type" value="Genomic_DNA"/>
</dbReference>
<sequence length="111" mass="13032">MTTSPRHTSPDDYDMEDGSSTKEPDWNYATPALETLKKDLLDGYKLPPEPPSTPFSVKKLEHYEELSLQHYVAWQKSNGTVKHMNYMLESWRKQHQFPFSHSTRLKAWLGY</sequence>